<evidence type="ECO:0000259" key="7">
    <source>
        <dbReference type="PROSITE" id="PS50011"/>
    </source>
</evidence>
<dbReference type="GO" id="GO:0004709">
    <property type="term" value="F:MAP kinase kinase kinase activity"/>
    <property type="evidence" value="ECO:0007669"/>
    <property type="project" value="TreeGrafter"/>
</dbReference>
<dbReference type="SUPFAM" id="SSF48371">
    <property type="entry name" value="ARM repeat"/>
    <property type="match status" value="1"/>
</dbReference>
<dbReference type="FunFam" id="3.30.200.20:FF:000042">
    <property type="entry name" value="Aurora kinase A"/>
    <property type="match status" value="1"/>
</dbReference>
<dbReference type="PROSITE" id="PS50011">
    <property type="entry name" value="PROTEIN_KINASE_DOM"/>
    <property type="match status" value="1"/>
</dbReference>
<organism evidence="8 9">
    <name type="scientific">Wickerhamiella sorbophila</name>
    <dbReference type="NCBI Taxonomy" id="45607"/>
    <lineage>
        <taxon>Eukaryota</taxon>
        <taxon>Fungi</taxon>
        <taxon>Dikarya</taxon>
        <taxon>Ascomycota</taxon>
        <taxon>Saccharomycotina</taxon>
        <taxon>Dipodascomycetes</taxon>
        <taxon>Dipodascales</taxon>
        <taxon>Trichomonascaceae</taxon>
        <taxon>Wickerhamiella</taxon>
    </lineage>
</organism>
<evidence type="ECO:0000256" key="6">
    <source>
        <dbReference type="SAM" id="Coils"/>
    </source>
</evidence>
<dbReference type="CDD" id="cd06627">
    <property type="entry name" value="STKc_Cdc7_like"/>
    <property type="match status" value="1"/>
</dbReference>
<dbReference type="Gene3D" id="1.25.10.10">
    <property type="entry name" value="Leucine-rich Repeat Variant"/>
    <property type="match status" value="1"/>
</dbReference>
<proteinExistence type="predicted"/>
<dbReference type="OrthoDB" id="8693905at2759"/>
<dbReference type="STRING" id="45607.A0A2T0FIH4"/>
<feature type="domain" description="Protein kinase" evidence="7">
    <location>
        <begin position="29"/>
        <end position="278"/>
    </location>
</feature>
<keyword evidence="2 5" id="KW-0547">Nucleotide-binding</keyword>
<dbReference type="PANTHER" id="PTHR48016">
    <property type="entry name" value="MAP KINASE KINASE KINASE SSK2-RELATED-RELATED"/>
    <property type="match status" value="1"/>
</dbReference>
<gene>
    <name evidence="8" type="ORF">B9G98_02424</name>
</gene>
<evidence type="ECO:0000313" key="9">
    <source>
        <dbReference type="Proteomes" id="UP000238350"/>
    </source>
</evidence>
<sequence>MDAPSTPRRAMGSRMVCATPRRGKAPNNYSLGERIGRGAFATVYKAIDLKTGEFVAIKEIPLAKLGSVDSIMSEIELLQELEHPNIVKYLGFMKDQERLSIVLEYCENGSLAAIGKRFGSFPENLVAMYMRQVLEGLVYLHAQGTIHRDIKGGNILTTKDGVAKLADFGVATKTITHGGGGALVGTPHWMAPEIIQLEEPTSACDIWSVGCTVVELRRGQPPYGDLPDFSAMYAVVQNDEMPIPNDASSSLADFLSLCFEKDPALRISAADLLDHRWIRKHNGHMAPNDAVKTVQNWNDQTRRRKLHVPSRLNLKAAYADVSTELVKYIDNDSFEDGFGSIYVDDRFKQDIPPEDPPKEAHASLIPSCQRKGIEFYAEDEGSFEENFENGSVGMLKFAHTDHNNSIDPFKGLESLNDAQNERLAAAQEEAEQLSRAISEGKLQELDMKYGRLCELLVAEPAVKQIIIGHDHFSTSLKILRDAPEQAKPVLDLLHILLKGDSSAIESFSLAGGLSVLHSLVGTYDLQVATLLWDICEAYEFGARLLASRDDTLLALCDYVSSKSDMHVLGLATQCLLAIFQQFGARKRNELWQQLGRFSLVEKVIEVLEYAYISSGTDGAATNNLYEILTSFSKTPPVIAEQHIDRRHLRLLMRCYRHLPADAPQRLVILQVFKEFSRMPKIISAMQMGQLERYFVDILRRAFAERSKTQHSIAGLVLPVLYNFCRLSVDRQYEAARSGVIPLLMETPSREKSLKDFALPTICVMAHNAKCRPYLWGADTMRFFIRLVTERGYEATAMAALASWLDGEPIKAAKYFLALSGTQALIVAVQNTQADAFAGVIGTLCTMLDHIEAIRQAISASALFKALKHHMVEKALEGPPLVRTLQAIVRVLEAQPASKNALKATGLDSAIEQYEPDMPMIARNLTEQILSYS</sequence>
<dbReference type="Proteomes" id="UP000238350">
    <property type="component" value="Unassembled WGS sequence"/>
</dbReference>
<dbReference type="RefSeq" id="XP_024664749.1">
    <property type="nucleotide sequence ID" value="XM_024808981.1"/>
</dbReference>
<evidence type="ECO:0000256" key="2">
    <source>
        <dbReference type="ARBA" id="ARBA00022741"/>
    </source>
</evidence>
<dbReference type="GeneID" id="36516172"/>
<keyword evidence="1" id="KW-0808">Transferase</keyword>
<dbReference type="PANTHER" id="PTHR48016:SF4">
    <property type="entry name" value="PROTEIN KINASE DOMAIN-CONTAINING PROTEIN"/>
    <property type="match status" value="1"/>
</dbReference>
<dbReference type="InterPro" id="IPR011989">
    <property type="entry name" value="ARM-like"/>
</dbReference>
<feature type="coiled-coil region" evidence="6">
    <location>
        <begin position="409"/>
        <end position="443"/>
    </location>
</feature>
<feature type="binding site" evidence="5">
    <location>
        <position position="58"/>
    </location>
    <ligand>
        <name>ATP</name>
        <dbReference type="ChEBI" id="CHEBI:30616"/>
    </ligand>
</feature>
<name>A0A2T0FIH4_9ASCO</name>
<reference evidence="8 9" key="1">
    <citation type="submission" date="2017-04" db="EMBL/GenBank/DDBJ databases">
        <title>Genome sequencing of [Candida] sorbophila.</title>
        <authorList>
            <person name="Ahn J.O."/>
        </authorList>
    </citation>
    <scope>NUCLEOTIDE SEQUENCE [LARGE SCALE GENOMIC DNA]</scope>
    <source>
        <strain evidence="8 9">DS02</strain>
    </source>
</reference>
<dbReference type="SMART" id="SM00220">
    <property type="entry name" value="S_TKc"/>
    <property type="match status" value="1"/>
</dbReference>
<dbReference type="Gene3D" id="1.10.510.10">
    <property type="entry name" value="Transferase(Phosphotransferase) domain 1"/>
    <property type="match status" value="1"/>
</dbReference>
<dbReference type="PROSITE" id="PS00107">
    <property type="entry name" value="PROTEIN_KINASE_ATP"/>
    <property type="match status" value="1"/>
</dbReference>
<dbReference type="InterPro" id="IPR050538">
    <property type="entry name" value="MAP_kinase_kinase_kinase"/>
</dbReference>
<dbReference type="EMBL" id="NDIQ01000021">
    <property type="protein sequence ID" value="PRT54804.1"/>
    <property type="molecule type" value="Genomic_DNA"/>
</dbReference>
<evidence type="ECO:0000256" key="4">
    <source>
        <dbReference type="ARBA" id="ARBA00022840"/>
    </source>
</evidence>
<dbReference type="AlphaFoldDB" id="A0A2T0FIH4"/>
<keyword evidence="6" id="KW-0175">Coiled coil</keyword>
<dbReference type="FunFam" id="1.10.510.10:FF:000571">
    <property type="entry name" value="Maternal embryonic leucine zipper kinase"/>
    <property type="match status" value="1"/>
</dbReference>
<dbReference type="GO" id="GO:0005737">
    <property type="term" value="C:cytoplasm"/>
    <property type="evidence" value="ECO:0007669"/>
    <property type="project" value="TreeGrafter"/>
</dbReference>
<dbReference type="SUPFAM" id="SSF56112">
    <property type="entry name" value="Protein kinase-like (PK-like)"/>
    <property type="match status" value="1"/>
</dbReference>
<dbReference type="GO" id="GO:0005524">
    <property type="term" value="F:ATP binding"/>
    <property type="evidence" value="ECO:0007669"/>
    <property type="project" value="UniProtKB-UniRule"/>
</dbReference>
<evidence type="ECO:0000256" key="5">
    <source>
        <dbReference type="PROSITE-ProRule" id="PRU10141"/>
    </source>
</evidence>
<keyword evidence="3" id="KW-0418">Kinase</keyword>
<dbReference type="InterPro" id="IPR016024">
    <property type="entry name" value="ARM-type_fold"/>
</dbReference>
<comment type="caution">
    <text evidence="8">The sequence shown here is derived from an EMBL/GenBank/DDBJ whole genome shotgun (WGS) entry which is preliminary data.</text>
</comment>
<dbReference type="InterPro" id="IPR000719">
    <property type="entry name" value="Prot_kinase_dom"/>
</dbReference>
<evidence type="ECO:0000313" key="8">
    <source>
        <dbReference type="EMBL" id="PRT54804.1"/>
    </source>
</evidence>
<protein>
    <submittedName>
        <fullName evidence="8">Cytokinesis protein sepH</fullName>
    </submittedName>
</protein>
<dbReference type="InterPro" id="IPR011009">
    <property type="entry name" value="Kinase-like_dom_sf"/>
</dbReference>
<dbReference type="Pfam" id="PF00069">
    <property type="entry name" value="Pkinase"/>
    <property type="match status" value="1"/>
</dbReference>
<keyword evidence="4 5" id="KW-0067">ATP-binding</keyword>
<keyword evidence="9" id="KW-1185">Reference proteome</keyword>
<evidence type="ECO:0000256" key="1">
    <source>
        <dbReference type="ARBA" id="ARBA00022679"/>
    </source>
</evidence>
<evidence type="ECO:0000256" key="3">
    <source>
        <dbReference type="ARBA" id="ARBA00022777"/>
    </source>
</evidence>
<dbReference type="InterPro" id="IPR017441">
    <property type="entry name" value="Protein_kinase_ATP_BS"/>
</dbReference>
<accession>A0A2T0FIH4</accession>